<keyword evidence="3 6" id="KW-0521">NADP</keyword>
<feature type="binding site" evidence="6">
    <location>
        <begin position="50"/>
        <end position="51"/>
    </location>
    <ligand>
        <name>FMN</name>
        <dbReference type="ChEBI" id="CHEBI:58210"/>
    </ligand>
</feature>
<dbReference type="Pfam" id="PF00296">
    <property type="entry name" value="Bac_luciferase"/>
    <property type="match status" value="1"/>
</dbReference>
<reference evidence="8 9" key="1">
    <citation type="submission" date="2015-03" db="EMBL/GenBank/DDBJ databases">
        <authorList>
            <person name="Hassan Y.I."/>
            <person name="Lepp D."/>
            <person name="Zhou T."/>
        </authorList>
    </citation>
    <scope>NUCLEOTIDE SEQUENCE [LARGE SCALE GENOMIC DNA]</scope>
    <source>
        <strain evidence="8 9">GH2-10</strain>
    </source>
</reference>
<dbReference type="STRING" id="361041.VW35_03405"/>
<keyword evidence="2 6" id="KW-0288">FMN</keyword>
<keyword evidence="4 6" id="KW-0560">Oxidoreductase</keyword>
<dbReference type="NCBIfam" id="TIGR03612">
    <property type="entry name" value="RutA"/>
    <property type="match status" value="1"/>
</dbReference>
<dbReference type="PANTHER" id="PTHR42847">
    <property type="entry name" value="ALKANESULFONATE MONOOXYGENASE"/>
    <property type="match status" value="1"/>
</dbReference>
<dbReference type="HAMAP" id="MF_01699">
    <property type="entry name" value="RutA"/>
    <property type="match status" value="1"/>
</dbReference>
<dbReference type="PANTHER" id="PTHR42847:SF4">
    <property type="entry name" value="ALKANESULFONATE MONOOXYGENASE-RELATED"/>
    <property type="match status" value="1"/>
</dbReference>
<dbReference type="InterPro" id="IPR050172">
    <property type="entry name" value="SsuD_RutA_monooxygenase"/>
</dbReference>
<comment type="similarity">
    <text evidence="6">Belongs to the NtaA/SnaA/DszA monooxygenase family. RutA subfamily.</text>
</comment>
<comment type="function">
    <text evidence="6">Catalyzes the pyrimidine ring opening between N-3 and C-4 by an unusual flavin hydroperoxide-catalyzed mechanism, adding oxygen atoms in the process to yield ureidoacrylate peracid, that immediately reacts with FMN forming ureidoacrylate and FMN-N(5)-oxide. The FMN-N(5)-oxide reacts spontaneously with NADH to produce FMN. Requires the flavin reductase RutF to regenerate FMN in vivo.</text>
</comment>
<dbReference type="InterPro" id="IPR019914">
    <property type="entry name" value="Pyrimidine_monooxygenase_RutA"/>
</dbReference>
<evidence type="ECO:0000259" key="7">
    <source>
        <dbReference type="Pfam" id="PF00296"/>
    </source>
</evidence>
<keyword evidence="1 6" id="KW-0285">Flavoprotein</keyword>
<keyword evidence="5 6" id="KW-0503">Monooxygenase</keyword>
<feature type="binding site" evidence="6">
    <location>
        <position position="116"/>
    </location>
    <ligand>
        <name>FMN</name>
        <dbReference type="ChEBI" id="CHEBI:58210"/>
    </ligand>
</feature>
<evidence type="ECO:0000256" key="2">
    <source>
        <dbReference type="ARBA" id="ARBA00022643"/>
    </source>
</evidence>
<proteinExistence type="inferred from homology"/>
<dbReference type="Gene3D" id="3.20.20.30">
    <property type="entry name" value="Luciferase-like domain"/>
    <property type="match status" value="1"/>
</dbReference>
<dbReference type="OrthoDB" id="9779442at2"/>
<feature type="domain" description="Luciferase-like" evidence="7">
    <location>
        <begin position="3"/>
        <end position="334"/>
    </location>
</feature>
<comment type="caution">
    <text evidence="8">The sequence shown here is derived from an EMBL/GenBank/DDBJ whole genome shotgun (WGS) entry which is preliminary data.</text>
</comment>
<dbReference type="RefSeq" id="WP_046141542.1">
    <property type="nucleotide sequence ID" value="NZ_LAJG01000005.1"/>
</dbReference>
<protein>
    <recommendedName>
        <fullName evidence="6">Pyrimidine monooxygenase RutA</fullName>
        <ecNumber evidence="6">1.14.99.46</ecNumber>
    </recommendedName>
</protein>
<dbReference type="GO" id="GO:0006212">
    <property type="term" value="P:uracil catabolic process"/>
    <property type="evidence" value="ECO:0007669"/>
    <property type="project" value="UniProtKB-UniRule"/>
</dbReference>
<evidence type="ECO:0000256" key="4">
    <source>
        <dbReference type="ARBA" id="ARBA00023002"/>
    </source>
</evidence>
<feature type="binding site" evidence="6">
    <location>
        <position position="125"/>
    </location>
    <ligand>
        <name>FMN</name>
        <dbReference type="ChEBI" id="CHEBI:58210"/>
    </ligand>
</feature>
<evidence type="ECO:0000313" key="8">
    <source>
        <dbReference type="EMBL" id="KKB81196.1"/>
    </source>
</evidence>
<dbReference type="PATRIC" id="fig|361041.3.peg.4077"/>
<evidence type="ECO:0000313" key="9">
    <source>
        <dbReference type="Proteomes" id="UP000033514"/>
    </source>
</evidence>
<dbReference type="EMBL" id="LAJG01000005">
    <property type="protein sequence ID" value="KKB81196.1"/>
    <property type="molecule type" value="Genomic_DNA"/>
</dbReference>
<evidence type="ECO:0000256" key="3">
    <source>
        <dbReference type="ARBA" id="ARBA00022857"/>
    </source>
</evidence>
<comment type="catalytic activity">
    <reaction evidence="6">
        <text>uracil + FMNH2 + NADH + O2 = (Z)-3-ureidoacrylate + FMN + NAD(+) + H2O + H(+)</text>
        <dbReference type="Rhea" id="RHEA:31587"/>
        <dbReference type="ChEBI" id="CHEBI:15377"/>
        <dbReference type="ChEBI" id="CHEBI:15378"/>
        <dbReference type="ChEBI" id="CHEBI:15379"/>
        <dbReference type="ChEBI" id="CHEBI:17568"/>
        <dbReference type="ChEBI" id="CHEBI:57540"/>
        <dbReference type="ChEBI" id="CHEBI:57618"/>
        <dbReference type="ChEBI" id="CHEBI:57945"/>
        <dbReference type="ChEBI" id="CHEBI:58210"/>
        <dbReference type="ChEBI" id="CHEBI:59891"/>
        <dbReference type="EC" id="1.14.99.46"/>
    </reaction>
</comment>
<dbReference type="AlphaFoldDB" id="A0A0F5LFN0"/>
<keyword evidence="9" id="KW-1185">Reference proteome</keyword>
<dbReference type="InterPro" id="IPR011251">
    <property type="entry name" value="Luciferase-like_dom"/>
</dbReference>
<feature type="binding site" evidence="6">
    <location>
        <begin position="141"/>
        <end position="142"/>
    </location>
    <ligand>
        <name>FMN</name>
        <dbReference type="ChEBI" id="CHEBI:58210"/>
    </ligand>
</feature>
<name>A0A0F5LFN0_9HYPH</name>
<dbReference type="GO" id="GO:0019740">
    <property type="term" value="P:nitrogen utilization"/>
    <property type="evidence" value="ECO:0007669"/>
    <property type="project" value="UniProtKB-UniRule"/>
</dbReference>
<comment type="catalytic activity">
    <reaction evidence="6">
        <text>thymine + FMNH2 + NADH + O2 = (Z)-2-methylureidoacrylate + FMN + NAD(+) + H2O + H(+)</text>
        <dbReference type="Rhea" id="RHEA:31599"/>
        <dbReference type="ChEBI" id="CHEBI:15377"/>
        <dbReference type="ChEBI" id="CHEBI:15378"/>
        <dbReference type="ChEBI" id="CHEBI:15379"/>
        <dbReference type="ChEBI" id="CHEBI:17821"/>
        <dbReference type="ChEBI" id="CHEBI:57540"/>
        <dbReference type="ChEBI" id="CHEBI:57618"/>
        <dbReference type="ChEBI" id="CHEBI:57945"/>
        <dbReference type="ChEBI" id="CHEBI:58210"/>
        <dbReference type="ChEBI" id="CHEBI:143783"/>
        <dbReference type="EC" id="1.14.99.46"/>
    </reaction>
</comment>
<dbReference type="EC" id="1.14.99.46" evidence="6"/>
<dbReference type="Proteomes" id="UP000033514">
    <property type="component" value="Unassembled WGS sequence"/>
</dbReference>
<dbReference type="GO" id="GO:0046306">
    <property type="term" value="P:alkanesulfonate catabolic process"/>
    <property type="evidence" value="ECO:0007669"/>
    <property type="project" value="TreeGrafter"/>
</dbReference>
<accession>A0A0F5LFN0</accession>
<organism evidence="8 9">
    <name type="scientific">Devosia soli</name>
    <dbReference type="NCBI Taxonomy" id="361041"/>
    <lineage>
        <taxon>Bacteria</taxon>
        <taxon>Pseudomonadati</taxon>
        <taxon>Pseudomonadota</taxon>
        <taxon>Alphaproteobacteria</taxon>
        <taxon>Hyphomicrobiales</taxon>
        <taxon>Devosiaceae</taxon>
        <taxon>Devosia</taxon>
    </lineage>
</organism>
<sequence length="375" mass="41464">MVKLGVFVPIGSRGWLISTTAPETYPTFDLNKTVVQRAEHYGFDFALAMIKLRGFNGPSEYWQHNLEAFTMMAGIAAVTSKIKLYASIALLTLPPPLAARMASTIDSIAPGRFGVNIVTGWQPKEYQQMGIWPGDEHFRRRYEYASEYVQVMKDLWETGTSNFNGDFFQMDDCKLSPRPSSHIEIVAAGASDRGMQFVGEHCDYNFIGAGAGINNTANAGDNAKRLLEVTKPYGRKVGAYTLLMVIADRTDEMAFEKWEHYKKGTDLEAIAWSRDQSSADKNAPANSTAGGMARRAQEMLNDPSKAEPTGMLKLIGSYENVARMLDEIAVQPGIEGIMLTFDDFVIGMEQFGQYIQPLMKTRNIDLARSGTSAAA</sequence>
<dbReference type="SUPFAM" id="SSF51679">
    <property type="entry name" value="Bacterial luciferase-like"/>
    <property type="match status" value="1"/>
</dbReference>
<feature type="binding site" evidence="6">
    <location>
        <position position="191"/>
    </location>
    <ligand>
        <name>FMN</name>
        <dbReference type="ChEBI" id="CHEBI:58210"/>
    </ligand>
</feature>
<evidence type="ECO:0000256" key="1">
    <source>
        <dbReference type="ARBA" id="ARBA00022630"/>
    </source>
</evidence>
<gene>
    <name evidence="6" type="primary">rutA</name>
    <name evidence="8" type="ORF">VW35_03405</name>
</gene>
<evidence type="ECO:0000256" key="5">
    <source>
        <dbReference type="ARBA" id="ARBA00023033"/>
    </source>
</evidence>
<dbReference type="CDD" id="cd01094">
    <property type="entry name" value="Alkanesulfonate_monoxygenase"/>
    <property type="match status" value="1"/>
</dbReference>
<dbReference type="GO" id="GO:0008726">
    <property type="term" value="F:alkanesulfonate monooxygenase activity"/>
    <property type="evidence" value="ECO:0007669"/>
    <property type="project" value="TreeGrafter"/>
</dbReference>
<dbReference type="InterPro" id="IPR036661">
    <property type="entry name" value="Luciferase-like_sf"/>
</dbReference>
<evidence type="ECO:0000256" key="6">
    <source>
        <dbReference type="HAMAP-Rule" id="MF_01699"/>
    </source>
</evidence>
<dbReference type="GO" id="GO:0052614">
    <property type="term" value="F:uracil oxygenase activity"/>
    <property type="evidence" value="ECO:0007669"/>
    <property type="project" value="UniProtKB-EC"/>
</dbReference>